<evidence type="ECO:0000256" key="1">
    <source>
        <dbReference type="SAM" id="Phobius"/>
    </source>
</evidence>
<protein>
    <submittedName>
        <fullName evidence="2">Uncharacterized protein</fullName>
    </submittedName>
</protein>
<gene>
    <name evidence="2" type="ORF">FAM18172_02859</name>
</gene>
<proteinExistence type="predicted"/>
<reference evidence="2 3" key="1">
    <citation type="journal article" date="2018" name="Front. Microbiol.">
        <title>Conversion of Methionine to Cysteine in Lactobacillus paracasei Depends on the Highly Mobile cysK-ctl-cysE Gene Cluster.</title>
        <authorList>
            <person name="Wuthrich D."/>
            <person name="Irmler S."/>
            <person name="Berthoud H."/>
            <person name="Guggenbuhl B."/>
            <person name="Eugster E."/>
            <person name="Bruggmann R."/>
        </authorList>
    </citation>
    <scope>NUCLEOTIDE SEQUENCE [LARGE SCALE GENOMIC DNA]</scope>
    <source>
        <strain evidence="2 3">FAM18172</strain>
    </source>
</reference>
<keyword evidence="1" id="KW-0812">Transmembrane</keyword>
<organism evidence="2 3">
    <name type="scientific">Lacticaseibacillus paracasei</name>
    <name type="common">Lactobacillus paracasei</name>
    <dbReference type="NCBI Taxonomy" id="1597"/>
    <lineage>
        <taxon>Bacteria</taxon>
        <taxon>Bacillati</taxon>
        <taxon>Bacillota</taxon>
        <taxon>Bacilli</taxon>
        <taxon>Lactobacillales</taxon>
        <taxon>Lactobacillaceae</taxon>
        <taxon>Lacticaseibacillus</taxon>
    </lineage>
</organism>
<evidence type="ECO:0000313" key="2">
    <source>
        <dbReference type="EMBL" id="RND82012.1"/>
    </source>
</evidence>
<accession>A0A422M3X6</accession>
<keyword evidence="1" id="KW-1133">Transmembrane helix</keyword>
<dbReference type="Proteomes" id="UP000285532">
    <property type="component" value="Unassembled WGS sequence"/>
</dbReference>
<keyword evidence="1" id="KW-0472">Membrane</keyword>
<sequence length="44" mass="4885">MISILTWLVSHPITVPALCMAFMVGSVFGAYLQFREDDGHAEDD</sequence>
<feature type="transmembrane region" description="Helical" evidence="1">
    <location>
        <begin position="13"/>
        <end position="32"/>
    </location>
</feature>
<comment type="caution">
    <text evidence="2">The sequence shown here is derived from an EMBL/GenBank/DDBJ whole genome shotgun (WGS) entry which is preliminary data.</text>
</comment>
<name>A0A422M3X6_LACPA</name>
<evidence type="ECO:0000313" key="3">
    <source>
        <dbReference type="Proteomes" id="UP000285532"/>
    </source>
</evidence>
<dbReference type="EMBL" id="LKFU01000111">
    <property type="protein sequence ID" value="RND82012.1"/>
    <property type="molecule type" value="Genomic_DNA"/>
</dbReference>
<dbReference type="AlphaFoldDB" id="A0A422M3X6"/>